<protein>
    <submittedName>
        <fullName evidence="2">Uncharacterized protein</fullName>
    </submittedName>
</protein>
<gene>
    <name evidence="2" type="ORF">BOA8489_00195</name>
</gene>
<evidence type="ECO:0000256" key="1">
    <source>
        <dbReference type="SAM" id="Phobius"/>
    </source>
</evidence>
<keyword evidence="3" id="KW-1185">Reference proteome</keyword>
<evidence type="ECO:0000313" key="3">
    <source>
        <dbReference type="Proteomes" id="UP000201838"/>
    </source>
</evidence>
<accession>A0A238IW66</accession>
<dbReference type="AlphaFoldDB" id="A0A238IW66"/>
<dbReference type="EMBL" id="FXXQ01000001">
    <property type="protein sequence ID" value="SMX22105.1"/>
    <property type="molecule type" value="Genomic_DNA"/>
</dbReference>
<evidence type="ECO:0000313" key="2">
    <source>
        <dbReference type="EMBL" id="SMX22105.1"/>
    </source>
</evidence>
<keyword evidence="1" id="KW-0472">Membrane</keyword>
<proteinExistence type="predicted"/>
<dbReference type="RefSeq" id="WP_093972103.1">
    <property type="nucleotide sequence ID" value="NZ_FXXQ01000001.1"/>
</dbReference>
<organism evidence="2 3">
    <name type="scientific">Boseongicola aestuarii</name>
    <dbReference type="NCBI Taxonomy" id="1470561"/>
    <lineage>
        <taxon>Bacteria</taxon>
        <taxon>Pseudomonadati</taxon>
        <taxon>Pseudomonadota</taxon>
        <taxon>Alphaproteobacteria</taxon>
        <taxon>Rhodobacterales</taxon>
        <taxon>Paracoccaceae</taxon>
        <taxon>Boseongicola</taxon>
    </lineage>
</organism>
<reference evidence="2 3" key="1">
    <citation type="submission" date="2017-05" db="EMBL/GenBank/DDBJ databases">
        <authorList>
            <person name="Song R."/>
            <person name="Chenine A.L."/>
            <person name="Ruprecht R.M."/>
        </authorList>
    </citation>
    <scope>NUCLEOTIDE SEQUENCE [LARGE SCALE GENOMIC DNA]</scope>
    <source>
        <strain evidence="2 3">CECT 8489</strain>
    </source>
</reference>
<feature type="transmembrane region" description="Helical" evidence="1">
    <location>
        <begin position="6"/>
        <end position="25"/>
    </location>
</feature>
<dbReference type="Proteomes" id="UP000201838">
    <property type="component" value="Unassembled WGS sequence"/>
</dbReference>
<name>A0A238IW66_9RHOB</name>
<dbReference type="OrthoDB" id="7876416at2"/>
<keyword evidence="1" id="KW-0812">Transmembrane</keyword>
<keyword evidence="1" id="KW-1133">Transmembrane helix</keyword>
<sequence length="59" mass="6877">MADNQIFSLVAEHGPWVVLVFFLLWRDLQKEQATRSVLDKNAHVLTEIATVIRERMPRS</sequence>